<dbReference type="PROSITE" id="PS00237">
    <property type="entry name" value="G_PROTEIN_RECEP_F1_1"/>
    <property type="match status" value="1"/>
</dbReference>
<dbReference type="PRINTS" id="PR00237">
    <property type="entry name" value="GPCRRHODOPSN"/>
</dbReference>
<feature type="domain" description="G-protein coupled receptors family 1 profile" evidence="12">
    <location>
        <begin position="85"/>
        <end position="414"/>
    </location>
</feature>
<evidence type="ECO:0000313" key="13">
    <source>
        <dbReference type="EMBL" id="CAD7407883.1"/>
    </source>
</evidence>
<organism evidence="13">
    <name type="scientific">Timema poppense</name>
    <name type="common">Walking stick</name>
    <dbReference type="NCBI Taxonomy" id="170557"/>
    <lineage>
        <taxon>Eukaryota</taxon>
        <taxon>Metazoa</taxon>
        <taxon>Ecdysozoa</taxon>
        <taxon>Arthropoda</taxon>
        <taxon>Hexapoda</taxon>
        <taxon>Insecta</taxon>
        <taxon>Pterygota</taxon>
        <taxon>Neoptera</taxon>
        <taxon>Polyneoptera</taxon>
        <taxon>Phasmatodea</taxon>
        <taxon>Timematodea</taxon>
        <taxon>Timematoidea</taxon>
        <taxon>Timematidae</taxon>
        <taxon>Timema</taxon>
    </lineage>
</organism>
<protein>
    <recommendedName>
        <fullName evidence="12">G-protein coupled receptors family 1 profile domain-containing protein</fullName>
    </recommendedName>
</protein>
<evidence type="ECO:0000256" key="5">
    <source>
        <dbReference type="ARBA" id="ARBA00022989"/>
    </source>
</evidence>
<evidence type="ECO:0000256" key="4">
    <source>
        <dbReference type="ARBA" id="ARBA00022692"/>
    </source>
</evidence>
<dbReference type="GO" id="GO:0071880">
    <property type="term" value="P:adenylate cyclase-activating adrenergic receptor signaling pathway"/>
    <property type="evidence" value="ECO:0007669"/>
    <property type="project" value="TreeGrafter"/>
</dbReference>
<dbReference type="SUPFAM" id="SSF81321">
    <property type="entry name" value="Family A G protein-coupled receptor-like"/>
    <property type="match status" value="1"/>
</dbReference>
<keyword evidence="9 10" id="KW-0807">Transducer</keyword>
<dbReference type="Gene3D" id="1.20.1070.10">
    <property type="entry name" value="Rhodopsin 7-helix transmembrane proteins"/>
    <property type="match status" value="1"/>
</dbReference>
<dbReference type="GO" id="GO:0043410">
    <property type="term" value="P:positive regulation of MAPK cascade"/>
    <property type="evidence" value="ECO:0007669"/>
    <property type="project" value="TreeGrafter"/>
</dbReference>
<evidence type="ECO:0000256" key="9">
    <source>
        <dbReference type="ARBA" id="ARBA00023224"/>
    </source>
</evidence>
<evidence type="ECO:0000256" key="3">
    <source>
        <dbReference type="ARBA" id="ARBA00022475"/>
    </source>
</evidence>
<keyword evidence="8 10" id="KW-0675">Receptor</keyword>
<evidence type="ECO:0000256" key="8">
    <source>
        <dbReference type="ARBA" id="ARBA00023170"/>
    </source>
</evidence>
<feature type="transmembrane region" description="Helical" evidence="11">
    <location>
        <begin position="69"/>
        <end position="93"/>
    </location>
</feature>
<keyword evidence="5 11" id="KW-1133">Transmembrane helix</keyword>
<keyword evidence="6 10" id="KW-0297">G-protein coupled receptor</keyword>
<dbReference type="AlphaFoldDB" id="A0A7R9H4V4"/>
<evidence type="ECO:0000256" key="1">
    <source>
        <dbReference type="ARBA" id="ARBA00004651"/>
    </source>
</evidence>
<evidence type="ECO:0000256" key="2">
    <source>
        <dbReference type="ARBA" id="ARBA00010663"/>
    </source>
</evidence>
<sequence length="565" mass="63841">MQCQLEDHSLGKAHDDYCHNMNDSNEYWWVGPSNWSNSTLWNDSSSLGNFSVKGEEDWERWTHMAQDRAALFILLIVFSITTVFGNTLVILAVVQERYLHTATNYFVTSLAVADCLVGLVVMPFSAVYEVLENTWFFGSDWCDVWRSLDVLFSTASILNLCVISLDRYWAITDPFTYPMRMSFRRAGLLIAAVWVCSGTISFPAIAWWRAVRTEKVPDMKCPFTENLGYLIFSSTISFYLPLFVMVFTYYRIYRAAVVQTRSLKLGTKQIIMASGELELTLRIHRGGMGNSGGSGDGRPLYQNEDLAPDIEDPITSPQNGLSRHASTRIVANTSTKAMGKNFSLSRKLAKFAKEKKAAKTLGIVMGVFIVCWLPFFVVNLLSGFCTRCIYHEQMVSAVVTWLGWINSSMNPIIYACWSRDFRRFKKKHGLTPSSPPLHPTSRNLSSYVPAIPAAKNVHWPWRQSVGSTRQVRTRIDRDFGNLGFPWQQFGGSTRRVESRIYIERQASYVGTLTKSCSSTTEKGNPTQHKVVPSGAYSDLKPGIHNIAEVFPHDPEELELDVCMSV</sequence>
<dbReference type="InterPro" id="IPR017452">
    <property type="entry name" value="GPCR_Rhodpsn_7TM"/>
</dbReference>
<evidence type="ECO:0000256" key="11">
    <source>
        <dbReference type="SAM" id="Phobius"/>
    </source>
</evidence>
<accession>A0A7R9H4V4</accession>
<evidence type="ECO:0000256" key="6">
    <source>
        <dbReference type="ARBA" id="ARBA00023040"/>
    </source>
</evidence>
<dbReference type="PROSITE" id="PS50262">
    <property type="entry name" value="G_PROTEIN_RECEP_F1_2"/>
    <property type="match status" value="1"/>
</dbReference>
<dbReference type="GO" id="GO:0004930">
    <property type="term" value="F:G protein-coupled receptor activity"/>
    <property type="evidence" value="ECO:0007669"/>
    <property type="project" value="UniProtKB-KW"/>
</dbReference>
<gene>
    <name evidence="13" type="ORF">TPSB3V08_LOCUS6096</name>
</gene>
<evidence type="ECO:0000259" key="12">
    <source>
        <dbReference type="PROSITE" id="PS50262"/>
    </source>
</evidence>
<proteinExistence type="inferred from homology"/>
<dbReference type="InterPro" id="IPR000276">
    <property type="entry name" value="GPCR_Rhodpsn"/>
</dbReference>
<keyword evidence="7 11" id="KW-0472">Membrane</keyword>
<comment type="subcellular location">
    <subcellularLocation>
        <location evidence="1">Cell membrane</location>
        <topology evidence="1">Multi-pass membrane protein</topology>
    </subcellularLocation>
</comment>
<comment type="similarity">
    <text evidence="2 10">Belongs to the G-protein coupled receptor 1 family.</text>
</comment>
<name>A0A7R9H4V4_TIMPO</name>
<keyword evidence="3" id="KW-1003">Cell membrane</keyword>
<dbReference type="PANTHER" id="PTHR24248:SF185">
    <property type="entry name" value="DOPAMINE RECEPTOR 2"/>
    <property type="match status" value="1"/>
</dbReference>
<feature type="transmembrane region" description="Helical" evidence="11">
    <location>
        <begin position="360"/>
        <end position="382"/>
    </location>
</feature>
<dbReference type="EMBL" id="OD003446">
    <property type="protein sequence ID" value="CAD7407883.1"/>
    <property type="molecule type" value="Genomic_DNA"/>
</dbReference>
<feature type="transmembrane region" description="Helical" evidence="11">
    <location>
        <begin position="186"/>
        <end position="208"/>
    </location>
</feature>
<feature type="transmembrane region" description="Helical" evidence="11">
    <location>
        <begin position="144"/>
        <end position="165"/>
    </location>
</feature>
<dbReference type="GO" id="GO:0005886">
    <property type="term" value="C:plasma membrane"/>
    <property type="evidence" value="ECO:0007669"/>
    <property type="project" value="UniProtKB-SubCell"/>
</dbReference>
<feature type="transmembrane region" description="Helical" evidence="11">
    <location>
        <begin position="228"/>
        <end position="252"/>
    </location>
</feature>
<dbReference type="SMART" id="SM01381">
    <property type="entry name" value="7TM_GPCR_Srsx"/>
    <property type="match status" value="1"/>
</dbReference>
<dbReference type="Pfam" id="PF00001">
    <property type="entry name" value="7tm_1"/>
    <property type="match status" value="1"/>
</dbReference>
<reference evidence="13" key="1">
    <citation type="submission" date="2020-11" db="EMBL/GenBank/DDBJ databases">
        <authorList>
            <person name="Tran Van P."/>
        </authorList>
    </citation>
    <scope>NUCLEOTIDE SEQUENCE</scope>
</reference>
<dbReference type="CDD" id="cd15067">
    <property type="entry name" value="7tmA_Dop1R2-like"/>
    <property type="match status" value="1"/>
</dbReference>
<keyword evidence="4 10" id="KW-0812">Transmembrane</keyword>
<dbReference type="PANTHER" id="PTHR24248">
    <property type="entry name" value="ADRENERGIC RECEPTOR-RELATED G-PROTEIN COUPLED RECEPTOR"/>
    <property type="match status" value="1"/>
</dbReference>
<feature type="transmembrane region" description="Helical" evidence="11">
    <location>
        <begin position="394"/>
        <end position="417"/>
    </location>
</feature>
<evidence type="ECO:0000256" key="7">
    <source>
        <dbReference type="ARBA" id="ARBA00023136"/>
    </source>
</evidence>
<feature type="transmembrane region" description="Helical" evidence="11">
    <location>
        <begin position="105"/>
        <end position="124"/>
    </location>
</feature>
<evidence type="ECO:0000256" key="10">
    <source>
        <dbReference type="RuleBase" id="RU000688"/>
    </source>
</evidence>